<dbReference type="InterPro" id="IPR052346">
    <property type="entry name" value="O-mannosyl-transferase_TMTC"/>
</dbReference>
<dbReference type="PANTHER" id="PTHR44227:SF3">
    <property type="entry name" value="PROTEIN O-MANNOSYL-TRANSFERASE TMTC4"/>
    <property type="match status" value="1"/>
</dbReference>
<dbReference type="PANTHER" id="PTHR44227">
    <property type="match status" value="1"/>
</dbReference>
<keyword evidence="5" id="KW-0472">Membrane</keyword>
<feature type="transmembrane region" description="Helical" evidence="5">
    <location>
        <begin position="387"/>
        <end position="406"/>
    </location>
</feature>
<dbReference type="SMART" id="SM00028">
    <property type="entry name" value="TPR"/>
    <property type="match status" value="5"/>
</dbReference>
<keyword evidence="5" id="KW-0812">Transmembrane</keyword>
<dbReference type="PROSITE" id="PS50293">
    <property type="entry name" value="TPR_REGION"/>
    <property type="match status" value="1"/>
</dbReference>
<feature type="transmembrane region" description="Helical" evidence="5">
    <location>
        <begin position="89"/>
        <end position="107"/>
    </location>
</feature>
<keyword evidence="5" id="KW-1133">Transmembrane helix</keyword>
<sequence>MGRKRRAQQVKTLDLAMQVGGPTHKHLKASPHVLAPALLIAVTAITFLPTLFNDFTNWDDNINLTENPLLIPPTWWGLWQFWKAPFENLYVPLFYTSYFVDLLLGGGVPRASITHAINVLLHCTNVGLAFWLICYLLDKLADSTDLRAHTGVSRVVACALGASVFALHPLQVEAVAWATGRKDLLAGFFTLWAFARYLRYTESRSSAAASPRAAFLRECAGLALFLLALLAKPSVVVLPVVLALLEFWRRTGWREIARRTAPWFVLALVWTLLTSRTQELTPEARAQLTPLWTRPFIAADAIMFYLKKLVWPVDLVAVYGRTPLVAINDPFVWFTLPLLVIATGMALWRRGVVGFAFLMFEVFLLPNSGLVPFVYQQHSTVADRYAYLSLLGAGLGVAAVLARVFAQPSPARRKFAMAVALGVSAVAAFLSFRQTLVWRTSQTLWENAVKSVPDVALSRANLAAVYMKQDRREEAIQECRRAIELDPRQERAHSNLGVLLLWKGETTAALAHLRRAIEIRPTYGQPHAHLGDYYARSGKIQDAMREYQEAIRLDPKATHAYVGLAYCYFRLGRLKESEDTLLQSIATRPHHASVWVIYGNFLADVGRKREAAAAFQHALTLDPSNREAREKLNALGETRPADESAGQ</sequence>
<feature type="repeat" description="TPR" evidence="3">
    <location>
        <begin position="456"/>
        <end position="489"/>
    </location>
</feature>
<feature type="transmembrane region" description="Helical" evidence="5">
    <location>
        <begin position="331"/>
        <end position="348"/>
    </location>
</feature>
<dbReference type="KEGG" id="schv:BRCON_1619"/>
<evidence type="ECO:0000313" key="6">
    <source>
        <dbReference type="EMBL" id="AXA36396.1"/>
    </source>
</evidence>
<evidence type="ECO:0000256" key="2">
    <source>
        <dbReference type="ARBA" id="ARBA00022803"/>
    </source>
</evidence>
<proteinExistence type="predicted"/>
<keyword evidence="1" id="KW-0677">Repeat</keyword>
<feature type="transmembrane region" description="Helical" evidence="5">
    <location>
        <begin position="220"/>
        <end position="244"/>
    </location>
</feature>
<gene>
    <name evidence="6" type="ORF">BRCON_1619</name>
</gene>
<dbReference type="InterPro" id="IPR019734">
    <property type="entry name" value="TPR_rpt"/>
</dbReference>
<feature type="repeat" description="TPR" evidence="3">
    <location>
        <begin position="490"/>
        <end position="523"/>
    </location>
</feature>
<feature type="repeat" description="TPR" evidence="3">
    <location>
        <begin position="592"/>
        <end position="625"/>
    </location>
</feature>
<keyword evidence="2 3" id="KW-0802">TPR repeat</keyword>
<dbReference type="Gene3D" id="1.25.40.10">
    <property type="entry name" value="Tetratricopeptide repeat domain"/>
    <property type="match status" value="1"/>
</dbReference>
<dbReference type="PROSITE" id="PS50005">
    <property type="entry name" value="TPR"/>
    <property type="match status" value="5"/>
</dbReference>
<dbReference type="InterPro" id="IPR011990">
    <property type="entry name" value="TPR-like_helical_dom_sf"/>
</dbReference>
<name>A0A2Z4Y613_SUMC1</name>
<dbReference type="Pfam" id="PF13414">
    <property type="entry name" value="TPR_11"/>
    <property type="match status" value="1"/>
</dbReference>
<feature type="transmembrane region" description="Helical" evidence="5">
    <location>
        <begin position="355"/>
        <end position="375"/>
    </location>
</feature>
<feature type="transmembrane region" description="Helical" evidence="5">
    <location>
        <begin position="33"/>
        <end position="52"/>
    </location>
</feature>
<dbReference type="EMBL" id="CP030759">
    <property type="protein sequence ID" value="AXA36396.1"/>
    <property type="molecule type" value="Genomic_DNA"/>
</dbReference>
<accession>A0A2Z4Y613</accession>
<feature type="transmembrane region" description="Helical" evidence="5">
    <location>
        <begin position="119"/>
        <end position="138"/>
    </location>
</feature>
<feature type="repeat" description="TPR" evidence="3">
    <location>
        <begin position="558"/>
        <end position="591"/>
    </location>
</feature>
<evidence type="ECO:0000256" key="3">
    <source>
        <dbReference type="PROSITE-ProRule" id="PRU00339"/>
    </source>
</evidence>
<evidence type="ECO:0000256" key="4">
    <source>
        <dbReference type="SAM" id="MobiDB-lite"/>
    </source>
</evidence>
<dbReference type="Pfam" id="PF13181">
    <property type="entry name" value="TPR_8"/>
    <property type="match status" value="1"/>
</dbReference>
<evidence type="ECO:0000256" key="5">
    <source>
        <dbReference type="SAM" id="Phobius"/>
    </source>
</evidence>
<evidence type="ECO:0000256" key="1">
    <source>
        <dbReference type="ARBA" id="ARBA00022737"/>
    </source>
</evidence>
<dbReference type="SUPFAM" id="SSF48452">
    <property type="entry name" value="TPR-like"/>
    <property type="match status" value="1"/>
</dbReference>
<dbReference type="Proteomes" id="UP000262583">
    <property type="component" value="Chromosome"/>
</dbReference>
<protein>
    <submittedName>
        <fullName evidence="6">TPR repeat-containing protein</fullName>
    </submittedName>
</protein>
<feature type="region of interest" description="Disordered" evidence="4">
    <location>
        <begin position="626"/>
        <end position="647"/>
    </location>
</feature>
<organism evidence="6 7">
    <name type="scientific">Sumerlaea chitinivorans</name>
    <dbReference type="NCBI Taxonomy" id="2250252"/>
    <lineage>
        <taxon>Bacteria</taxon>
        <taxon>Candidatus Sumerlaeota</taxon>
        <taxon>Candidatus Sumerlaeia</taxon>
        <taxon>Candidatus Sumerlaeales</taxon>
        <taxon>Candidatus Sumerlaeaceae</taxon>
        <taxon>Candidatus Sumerlaea</taxon>
    </lineage>
</organism>
<dbReference type="Pfam" id="PF13432">
    <property type="entry name" value="TPR_16"/>
    <property type="match status" value="1"/>
</dbReference>
<evidence type="ECO:0000313" key="7">
    <source>
        <dbReference type="Proteomes" id="UP000262583"/>
    </source>
</evidence>
<feature type="transmembrane region" description="Helical" evidence="5">
    <location>
        <begin position="415"/>
        <end position="432"/>
    </location>
</feature>
<dbReference type="AlphaFoldDB" id="A0A2Z4Y613"/>
<reference evidence="6 7" key="1">
    <citation type="submission" date="2018-05" db="EMBL/GenBank/DDBJ databases">
        <title>A metagenomic window into the 2 km-deep terrestrial subsurface aquifer revealed taxonomically and functionally diverse microbial community comprising novel uncultured bacterial lineages.</title>
        <authorList>
            <person name="Kadnikov V.V."/>
            <person name="Mardanov A.V."/>
            <person name="Beletsky A.V."/>
            <person name="Banks D."/>
            <person name="Pimenov N.V."/>
            <person name="Frank Y.A."/>
            <person name="Karnachuk O.V."/>
            <person name="Ravin N.V."/>
        </authorList>
    </citation>
    <scope>NUCLEOTIDE SEQUENCE [LARGE SCALE GENOMIC DNA]</scope>
    <source>
        <strain evidence="6">BY</strain>
    </source>
</reference>
<feature type="repeat" description="TPR" evidence="3">
    <location>
        <begin position="524"/>
        <end position="557"/>
    </location>
</feature>